<feature type="region of interest" description="Disordered" evidence="1">
    <location>
        <begin position="54"/>
        <end position="89"/>
    </location>
</feature>
<comment type="caution">
    <text evidence="2">The sequence shown here is derived from an EMBL/GenBank/DDBJ whole genome shotgun (WGS) entry which is preliminary data.</text>
</comment>
<evidence type="ECO:0000313" key="2">
    <source>
        <dbReference type="EMBL" id="KAL0925595.1"/>
    </source>
</evidence>
<gene>
    <name evidence="2" type="ORF">M5K25_003951</name>
</gene>
<proteinExistence type="predicted"/>
<keyword evidence="3" id="KW-1185">Reference proteome</keyword>
<evidence type="ECO:0000256" key="1">
    <source>
        <dbReference type="SAM" id="MobiDB-lite"/>
    </source>
</evidence>
<accession>A0ABD0VLF7</accession>
<dbReference type="EMBL" id="JANQDX010000004">
    <property type="protein sequence ID" value="KAL0925595.1"/>
    <property type="molecule type" value="Genomic_DNA"/>
</dbReference>
<name>A0ABD0VLF7_DENTH</name>
<protein>
    <submittedName>
        <fullName evidence="2">Uncharacterized protein</fullName>
    </submittedName>
</protein>
<dbReference type="Proteomes" id="UP001552299">
    <property type="component" value="Unassembled WGS sequence"/>
</dbReference>
<reference evidence="2 3" key="1">
    <citation type="journal article" date="2024" name="Plant Biotechnol. J.">
        <title>Dendrobium thyrsiflorum genome and its molecular insights into genes involved in important horticultural traits.</title>
        <authorList>
            <person name="Chen B."/>
            <person name="Wang J.Y."/>
            <person name="Zheng P.J."/>
            <person name="Li K.L."/>
            <person name="Liang Y.M."/>
            <person name="Chen X.F."/>
            <person name="Zhang C."/>
            <person name="Zhao X."/>
            <person name="He X."/>
            <person name="Zhang G.Q."/>
            <person name="Liu Z.J."/>
            <person name="Xu Q."/>
        </authorList>
    </citation>
    <scope>NUCLEOTIDE SEQUENCE [LARGE SCALE GENOMIC DNA]</scope>
    <source>
        <strain evidence="2">GZMU011</strain>
    </source>
</reference>
<evidence type="ECO:0000313" key="3">
    <source>
        <dbReference type="Proteomes" id="UP001552299"/>
    </source>
</evidence>
<dbReference type="AlphaFoldDB" id="A0ABD0VLF7"/>
<sequence length="89" mass="9191">MAEGGAVVGNQAGGELGWVVGDGEEASVGVESSAWSRPEVRLWSKVERLSKVESDSVGGVDAEAGDRRRDWPVRSGADVSGIGSHAGRL</sequence>
<organism evidence="2 3">
    <name type="scientific">Dendrobium thyrsiflorum</name>
    <name type="common">Pinecone-like raceme dendrobium</name>
    <name type="synonym">Orchid</name>
    <dbReference type="NCBI Taxonomy" id="117978"/>
    <lineage>
        <taxon>Eukaryota</taxon>
        <taxon>Viridiplantae</taxon>
        <taxon>Streptophyta</taxon>
        <taxon>Embryophyta</taxon>
        <taxon>Tracheophyta</taxon>
        <taxon>Spermatophyta</taxon>
        <taxon>Magnoliopsida</taxon>
        <taxon>Liliopsida</taxon>
        <taxon>Asparagales</taxon>
        <taxon>Orchidaceae</taxon>
        <taxon>Epidendroideae</taxon>
        <taxon>Malaxideae</taxon>
        <taxon>Dendrobiinae</taxon>
        <taxon>Dendrobium</taxon>
    </lineage>
</organism>